<comment type="caution">
    <text evidence="1">The sequence shown here is derived from an EMBL/GenBank/DDBJ whole genome shotgun (WGS) entry which is preliminary data.</text>
</comment>
<evidence type="ECO:0000313" key="2">
    <source>
        <dbReference type="Proteomes" id="UP000288805"/>
    </source>
</evidence>
<accession>A0A438EUX0</accession>
<dbReference type="EMBL" id="QGNW01001180">
    <property type="protein sequence ID" value="RVW51472.1"/>
    <property type="molecule type" value="Genomic_DNA"/>
</dbReference>
<gene>
    <name evidence="1" type="ORF">CK203_084034</name>
</gene>
<sequence length="147" mass="16822">MNQRLWISQKKIDTPSLFWEVEVVSGHSFQTLHDGIFFHLLWVLNNQTEFCEPSVRLGPKISKTVNGKLRLQAGSLQIEGVKSVFKKTFSVGKEERLLKASSPRVPVKEFWLLFHRHLDFTTVKKLKIPELNLSMTVGNGADVAMMQ</sequence>
<proteinExistence type="predicted"/>
<organism evidence="1 2">
    <name type="scientific">Vitis vinifera</name>
    <name type="common">Grape</name>
    <dbReference type="NCBI Taxonomy" id="29760"/>
    <lineage>
        <taxon>Eukaryota</taxon>
        <taxon>Viridiplantae</taxon>
        <taxon>Streptophyta</taxon>
        <taxon>Embryophyta</taxon>
        <taxon>Tracheophyta</taxon>
        <taxon>Spermatophyta</taxon>
        <taxon>Magnoliopsida</taxon>
        <taxon>eudicotyledons</taxon>
        <taxon>Gunneridae</taxon>
        <taxon>Pentapetalae</taxon>
        <taxon>rosids</taxon>
        <taxon>Vitales</taxon>
        <taxon>Vitaceae</taxon>
        <taxon>Viteae</taxon>
        <taxon>Vitis</taxon>
    </lineage>
</organism>
<dbReference type="Proteomes" id="UP000288805">
    <property type="component" value="Unassembled WGS sequence"/>
</dbReference>
<name>A0A438EUX0_VITVI</name>
<reference evidence="1 2" key="1">
    <citation type="journal article" date="2018" name="PLoS Genet.">
        <title>Population sequencing reveals clonal diversity and ancestral inbreeding in the grapevine cultivar Chardonnay.</title>
        <authorList>
            <person name="Roach M.J."/>
            <person name="Johnson D.L."/>
            <person name="Bohlmann J."/>
            <person name="van Vuuren H.J."/>
            <person name="Jones S.J."/>
            <person name="Pretorius I.S."/>
            <person name="Schmidt S.A."/>
            <person name="Borneman A.R."/>
        </authorList>
    </citation>
    <scope>NUCLEOTIDE SEQUENCE [LARGE SCALE GENOMIC DNA]</scope>
    <source>
        <strain evidence="2">cv. Chardonnay</strain>
        <tissue evidence="1">Leaf</tissue>
    </source>
</reference>
<dbReference type="AlphaFoldDB" id="A0A438EUX0"/>
<protein>
    <submittedName>
        <fullName evidence="1">Uncharacterized protein</fullName>
    </submittedName>
</protein>
<evidence type="ECO:0000313" key="1">
    <source>
        <dbReference type="EMBL" id="RVW51472.1"/>
    </source>
</evidence>